<dbReference type="AlphaFoldDB" id="G9ZFM1"/>
<evidence type="ECO:0000313" key="1">
    <source>
        <dbReference type="EMBL" id="EHM53829.1"/>
    </source>
</evidence>
<dbReference type="Proteomes" id="UP000004750">
    <property type="component" value="Unassembled WGS sequence"/>
</dbReference>
<protein>
    <submittedName>
        <fullName evidence="1">Uncharacterized protein</fullName>
    </submittedName>
</protein>
<reference evidence="1 2" key="1">
    <citation type="submission" date="2011-08" db="EMBL/GenBank/DDBJ databases">
        <authorList>
            <person name="Weinstock G."/>
            <person name="Sodergren E."/>
            <person name="Clifton S."/>
            <person name="Fulton L."/>
            <person name="Fulton B."/>
            <person name="Courtney L."/>
            <person name="Fronick C."/>
            <person name="Harrison M."/>
            <person name="Strong C."/>
            <person name="Farmer C."/>
            <person name="Delahaunty K."/>
            <person name="Markovic C."/>
            <person name="Hall O."/>
            <person name="Minx P."/>
            <person name="Tomlinson C."/>
            <person name="Mitreva M."/>
            <person name="Hou S."/>
            <person name="Chen J."/>
            <person name="Wollam A."/>
            <person name="Pepin K.H."/>
            <person name="Johnson M."/>
            <person name="Bhonagiri V."/>
            <person name="Zhang X."/>
            <person name="Suruliraj S."/>
            <person name="Warren W."/>
            <person name="Chinwalla A."/>
            <person name="Mardis E.R."/>
            <person name="Wilson R.K."/>
        </authorList>
    </citation>
    <scope>NUCLEOTIDE SEQUENCE [LARGE SCALE GENOMIC DNA]</scope>
    <source>
        <strain evidence="1 2">F0432</strain>
    </source>
</reference>
<dbReference type="EMBL" id="AGCM01000087">
    <property type="protein sequence ID" value="EHM53829.1"/>
    <property type="molecule type" value="Genomic_DNA"/>
</dbReference>
<gene>
    <name evidence="1" type="ORF">HMPREF9080_01569</name>
</gene>
<dbReference type="RefSeq" id="WP_006985574.1">
    <property type="nucleotide sequence ID" value="NZ_JH417926.1"/>
</dbReference>
<dbReference type="STRING" id="797473.HMPREF9080_01569"/>
<dbReference type="HOGENOM" id="CLU_1802599_0_0_6"/>
<accession>G9ZFM1</accession>
<organism evidence="1 2">
    <name type="scientific">Cardiobacterium valvarum F0432</name>
    <dbReference type="NCBI Taxonomy" id="797473"/>
    <lineage>
        <taxon>Bacteria</taxon>
        <taxon>Pseudomonadati</taxon>
        <taxon>Pseudomonadota</taxon>
        <taxon>Gammaproteobacteria</taxon>
        <taxon>Cardiobacteriales</taxon>
        <taxon>Cardiobacteriaceae</taxon>
        <taxon>Cardiobacterium</taxon>
    </lineage>
</organism>
<name>G9ZFM1_9GAMM</name>
<proteinExistence type="predicted"/>
<sequence>MSKAREKNIALAKEIAKDDNVCLVHIIHLATLAAHCGGDSMEDFCDRIRRKKAEELAKHRQPHVREFYQRLAQLVEEAGFMYSVHFQQIRDIIRDTGTCGFLVKAAHLRKDAWGYGETRYFYGETYSKTLQAARAWAESEAEE</sequence>
<evidence type="ECO:0000313" key="2">
    <source>
        <dbReference type="Proteomes" id="UP000004750"/>
    </source>
</evidence>
<comment type="caution">
    <text evidence="1">The sequence shown here is derived from an EMBL/GenBank/DDBJ whole genome shotgun (WGS) entry which is preliminary data.</text>
</comment>